<comment type="caution">
    <text evidence="11">The sequence shown here is derived from an EMBL/GenBank/DDBJ whole genome shotgun (WGS) entry which is preliminary data.</text>
</comment>
<organism evidence="11 12">
    <name type="scientific">Sporolactobacillus inulinus CASD</name>
    <dbReference type="NCBI Taxonomy" id="1069536"/>
    <lineage>
        <taxon>Bacteria</taxon>
        <taxon>Bacillati</taxon>
        <taxon>Bacillota</taxon>
        <taxon>Bacilli</taxon>
        <taxon>Bacillales</taxon>
        <taxon>Sporolactobacillaceae</taxon>
        <taxon>Sporolactobacillus</taxon>
    </lineage>
</organism>
<evidence type="ECO:0000313" key="12">
    <source>
        <dbReference type="Proteomes" id="UP000035553"/>
    </source>
</evidence>
<dbReference type="Pfam" id="PF05043">
    <property type="entry name" value="Mga"/>
    <property type="match status" value="1"/>
</dbReference>
<accession>A0A0U1QRM3</accession>
<dbReference type="PANTHER" id="PTHR30185:SF18">
    <property type="entry name" value="TRANSCRIPTIONAL REGULATOR MTLR"/>
    <property type="match status" value="1"/>
</dbReference>
<dbReference type="InterPro" id="IPR018356">
    <property type="entry name" value="Tscrpt_reg_HTH_DeoR_CS"/>
</dbReference>
<evidence type="ECO:0000256" key="3">
    <source>
        <dbReference type="ARBA" id="ARBA00023015"/>
    </source>
</evidence>
<dbReference type="InterPro" id="IPR036095">
    <property type="entry name" value="PTS_EIIB-like_sf"/>
</dbReference>
<evidence type="ECO:0000259" key="10">
    <source>
        <dbReference type="PROSITE" id="PS51372"/>
    </source>
</evidence>
<dbReference type="InterPro" id="IPR016152">
    <property type="entry name" value="PTrfase/Anion_transptr"/>
</dbReference>
<dbReference type="InterPro" id="IPR013196">
    <property type="entry name" value="HTH_11"/>
</dbReference>
<evidence type="ECO:0000259" key="8">
    <source>
        <dbReference type="PROSITE" id="PS51094"/>
    </source>
</evidence>
<keyword evidence="4" id="KW-0238">DNA-binding</keyword>
<dbReference type="SUPFAM" id="SSF52794">
    <property type="entry name" value="PTS system IIB component-like"/>
    <property type="match status" value="1"/>
</dbReference>
<protein>
    <submittedName>
        <fullName evidence="11">Uncharacterized protein</fullName>
    </submittedName>
</protein>
<keyword evidence="1" id="KW-0808">Transferase</keyword>
<feature type="domain" description="PRD" evidence="10">
    <location>
        <begin position="278"/>
        <end position="384"/>
    </location>
</feature>
<reference evidence="11 12" key="1">
    <citation type="journal article" date="2011" name="J. Bacteriol.">
        <title>Draft genome sequence of Sporolactobacillus inulinus strain CASD, an efficient D-lactic acid-producing bacterium with high-concentration lactate tolerance capability.</title>
        <authorList>
            <person name="Yu B."/>
            <person name="Su F."/>
            <person name="Wang L."/>
            <person name="Xu K."/>
            <person name="Zhao B."/>
            <person name="Xu P."/>
        </authorList>
    </citation>
    <scope>NUCLEOTIDE SEQUENCE [LARGE SCALE GENOMIC DNA]</scope>
    <source>
        <strain evidence="11 12">CASD</strain>
    </source>
</reference>
<dbReference type="GO" id="GO:0009401">
    <property type="term" value="P:phosphoenolpyruvate-dependent sugar phosphotransferase system"/>
    <property type="evidence" value="ECO:0007669"/>
    <property type="project" value="InterPro"/>
</dbReference>
<dbReference type="SUPFAM" id="SSF55804">
    <property type="entry name" value="Phoshotransferase/anion transport protein"/>
    <property type="match status" value="1"/>
</dbReference>
<keyword evidence="5" id="KW-0010">Activator</keyword>
<dbReference type="OrthoDB" id="3710983at2"/>
<dbReference type="PROSITE" id="PS51000">
    <property type="entry name" value="HTH_DEOR_2"/>
    <property type="match status" value="1"/>
</dbReference>
<dbReference type="EMBL" id="AFVQ02000037">
    <property type="protein sequence ID" value="KLI03451.1"/>
    <property type="molecule type" value="Genomic_DNA"/>
</dbReference>
<dbReference type="InterPro" id="IPR036634">
    <property type="entry name" value="PRD_sf"/>
</dbReference>
<sequence>MNRFTQNDRLSMILDRLQKVHDVSLDDLANQCSVTKRTIRNDVALLNQTLRSTAEIHLNKGHCILQIHHGQAYRKVVAALKRQQTTGTPENRVKRLAAQLLDATHPLLIDDLSEQFNVSRSTLVSDLNHLRITFEPYDLEVKGKPNQGIQLQGSEWEKRLYILQNKDQVLDQPLDQKVFAFIHQFAVDHVLVEATEREFIRYVGVVVNRSMKHPLKNDGSAFDSDVIRHTKEYAVVDELAGSLEKICGVLSTAERAFITIPILGRCSPVHLPNMNTVALPMAVRQLITEIERQVKAQLSIDIHLGTISNELGYHLMFMLNRLVFGVTIHNSLVHEVHEKYPLACEIAQIADEVIQERYQIKVNEAELSYLAYYFGIALTENEEPLFQLSHVAIVCDTGRGSARIIAMQLDKILPPTVEKHLYSSLAITKAELEQFDMIFSTVPLPNLNTAVIEVKDIFDERKLAQKINKYWALDTLKMKKNEQAGSVISQLLDEDHFFILSNQKPHHENMVAMITSLERSGLVDSEFKQRIMKREQIKNTLFDQGIAFPHAMNQASHQIVLAVGIYPLKQKVCEEEVRIVFLLGIPESQHNETLLIQLYEEMIALSKKIDLLYNDLSVLTYTEIKKRVQRLCTIPNA</sequence>
<evidence type="ECO:0000256" key="1">
    <source>
        <dbReference type="ARBA" id="ARBA00022679"/>
    </source>
</evidence>
<dbReference type="GO" id="GO:0008982">
    <property type="term" value="F:protein-N(PI)-phosphohistidine-sugar phosphotransferase activity"/>
    <property type="evidence" value="ECO:0007669"/>
    <property type="project" value="InterPro"/>
</dbReference>
<dbReference type="PROSITE" id="PS51094">
    <property type="entry name" value="PTS_EIIA_TYPE_2"/>
    <property type="match status" value="1"/>
</dbReference>
<dbReference type="AlphaFoldDB" id="A0A0U1QRM3"/>
<keyword evidence="6" id="KW-0804">Transcription</keyword>
<proteinExistence type="predicted"/>
<feature type="domain" description="HTH deoR-type" evidence="7">
    <location>
        <begin position="6"/>
        <end position="73"/>
    </location>
</feature>
<feature type="domain" description="PTS EIIA type-2" evidence="8">
    <location>
        <begin position="490"/>
        <end position="631"/>
    </location>
</feature>
<dbReference type="STRING" id="1069536.SINU_02645"/>
<dbReference type="Pfam" id="PF00359">
    <property type="entry name" value="PTS_EIIA_2"/>
    <property type="match status" value="1"/>
</dbReference>
<dbReference type="InterPro" id="IPR050661">
    <property type="entry name" value="BglG_antiterminators"/>
</dbReference>
<feature type="domain" description="PTS EIIB type-2" evidence="9">
    <location>
        <begin position="389"/>
        <end position="479"/>
    </location>
</feature>
<dbReference type="GO" id="GO:0003700">
    <property type="term" value="F:DNA-binding transcription factor activity"/>
    <property type="evidence" value="ECO:0007669"/>
    <property type="project" value="InterPro"/>
</dbReference>
<evidence type="ECO:0000259" key="9">
    <source>
        <dbReference type="PROSITE" id="PS51099"/>
    </source>
</evidence>
<dbReference type="InterPro" id="IPR036388">
    <property type="entry name" value="WH-like_DNA-bd_sf"/>
</dbReference>
<evidence type="ECO:0000256" key="4">
    <source>
        <dbReference type="ARBA" id="ARBA00023125"/>
    </source>
</evidence>
<evidence type="ECO:0000313" key="11">
    <source>
        <dbReference type="EMBL" id="KLI03451.1"/>
    </source>
</evidence>
<dbReference type="Gene3D" id="1.10.1790.10">
    <property type="entry name" value="PRD domain"/>
    <property type="match status" value="1"/>
</dbReference>
<dbReference type="Gene3D" id="1.10.10.10">
    <property type="entry name" value="Winged helix-like DNA-binding domain superfamily/Winged helix DNA-binding domain"/>
    <property type="match status" value="2"/>
</dbReference>
<dbReference type="PROSITE" id="PS51372">
    <property type="entry name" value="PRD_2"/>
    <property type="match status" value="1"/>
</dbReference>
<evidence type="ECO:0000259" key="7">
    <source>
        <dbReference type="PROSITE" id="PS51000"/>
    </source>
</evidence>
<dbReference type="RefSeq" id="WP_010023766.1">
    <property type="nucleotide sequence ID" value="NZ_AFVQ02000037.1"/>
</dbReference>
<dbReference type="PROSITE" id="PS51099">
    <property type="entry name" value="PTS_EIIB_TYPE_2"/>
    <property type="match status" value="1"/>
</dbReference>
<dbReference type="Gene3D" id="3.40.930.10">
    <property type="entry name" value="Mannitol-specific EII, Chain A"/>
    <property type="match status" value="1"/>
</dbReference>
<dbReference type="InterPro" id="IPR011608">
    <property type="entry name" value="PRD"/>
</dbReference>
<dbReference type="InterPro" id="IPR002178">
    <property type="entry name" value="PTS_EIIA_type-2_dom"/>
</dbReference>
<gene>
    <name evidence="11" type="ORF">SINU_02645</name>
</gene>
<dbReference type="Pfam" id="PF00874">
    <property type="entry name" value="PRD"/>
    <property type="match status" value="1"/>
</dbReference>
<dbReference type="CDD" id="cd05568">
    <property type="entry name" value="PTS_IIB_bgl_like"/>
    <property type="match status" value="1"/>
</dbReference>
<dbReference type="InterPro" id="IPR013011">
    <property type="entry name" value="PTS_EIIB_2"/>
</dbReference>
<evidence type="ECO:0000256" key="5">
    <source>
        <dbReference type="ARBA" id="ARBA00023159"/>
    </source>
</evidence>
<dbReference type="Gene3D" id="3.40.50.2300">
    <property type="match status" value="1"/>
</dbReference>
<keyword evidence="2" id="KW-0677">Repeat</keyword>
<dbReference type="PANTHER" id="PTHR30185">
    <property type="entry name" value="CRYPTIC BETA-GLUCOSIDE BGL OPERON ANTITERMINATOR"/>
    <property type="match status" value="1"/>
</dbReference>
<dbReference type="InterPro" id="IPR001034">
    <property type="entry name" value="DeoR_HTH"/>
</dbReference>
<dbReference type="SUPFAM" id="SSF63520">
    <property type="entry name" value="PTS-regulatory domain, PRD"/>
    <property type="match status" value="1"/>
</dbReference>
<dbReference type="GO" id="GO:0003677">
    <property type="term" value="F:DNA binding"/>
    <property type="evidence" value="ECO:0007669"/>
    <property type="project" value="UniProtKB-KW"/>
</dbReference>
<name>A0A0U1QRM3_9BACL</name>
<dbReference type="Proteomes" id="UP000035553">
    <property type="component" value="Unassembled WGS sequence"/>
</dbReference>
<dbReference type="PROSITE" id="PS00894">
    <property type="entry name" value="HTH_DEOR_1"/>
    <property type="match status" value="1"/>
</dbReference>
<keyword evidence="12" id="KW-1185">Reference proteome</keyword>
<evidence type="ECO:0000256" key="2">
    <source>
        <dbReference type="ARBA" id="ARBA00022737"/>
    </source>
</evidence>
<keyword evidence="3" id="KW-0805">Transcription regulation</keyword>
<evidence type="ECO:0000256" key="6">
    <source>
        <dbReference type="ARBA" id="ARBA00023163"/>
    </source>
</evidence>
<dbReference type="Pfam" id="PF08279">
    <property type="entry name" value="HTH_11"/>
    <property type="match status" value="1"/>
</dbReference>
<dbReference type="InterPro" id="IPR007737">
    <property type="entry name" value="Mga_HTH"/>
</dbReference>